<accession>A0ACB9KV53</accession>
<proteinExistence type="predicted"/>
<evidence type="ECO:0000313" key="2">
    <source>
        <dbReference type="Proteomes" id="UP000828941"/>
    </source>
</evidence>
<organism evidence="1 2">
    <name type="scientific">Bauhinia variegata</name>
    <name type="common">Purple orchid tree</name>
    <name type="synonym">Phanera variegata</name>
    <dbReference type="NCBI Taxonomy" id="167791"/>
    <lineage>
        <taxon>Eukaryota</taxon>
        <taxon>Viridiplantae</taxon>
        <taxon>Streptophyta</taxon>
        <taxon>Embryophyta</taxon>
        <taxon>Tracheophyta</taxon>
        <taxon>Spermatophyta</taxon>
        <taxon>Magnoliopsida</taxon>
        <taxon>eudicotyledons</taxon>
        <taxon>Gunneridae</taxon>
        <taxon>Pentapetalae</taxon>
        <taxon>rosids</taxon>
        <taxon>fabids</taxon>
        <taxon>Fabales</taxon>
        <taxon>Fabaceae</taxon>
        <taxon>Cercidoideae</taxon>
        <taxon>Cercideae</taxon>
        <taxon>Bauhiniinae</taxon>
        <taxon>Bauhinia</taxon>
    </lineage>
</organism>
<protein>
    <submittedName>
        <fullName evidence="1">Uncharacterized protein</fullName>
    </submittedName>
</protein>
<dbReference type="Proteomes" id="UP000828941">
    <property type="component" value="Chromosome 13"/>
</dbReference>
<sequence length="1402" mass="156840">MRDLFRSRKRLEKTEKDTVSERGEVEMKEDEPGQEASSFNGEGLVHERKGSNLIIEKEETAGVVKEECVLDLDTGTRTNIAVAENRNKRSRLSLGDAIEEADTERTKKKKQGLNDKVQIGGRVLRSMLKRGDDKKSDSGENNFAVVGKSREPDVFEKKTIEEEADEFASNAFEKEEVVNLRIDDNDEKKLKRKRGRPPKLEAKGQGQLASKLHCKRGRPPKMEIKEQDQSAGELHHKRGRPPKMEIKEQAQLHRKRGRPPKMEIKEQDQSVVEFHRKRGRPPKIEILEQDQSVDKSHCKRGRPPKMEIKEQGQPVGELQCMSGRLTKARPNHYLLKVAYRKGKVGFGRGKKLLKMRDSVRLNAIDDICSKRKSCGKELRSKKFSPVKKSTFGKTLETEKKESPLRSNSVKVDAAGKSWEKQLVREKIKELLFAAGWEVDYRPRNGREYNDAVYVSLDKKTHWSITLAYNRLKRHYEAGDGEDKVYREGFKFTPIPQEEFNILTKVMNKKKKSKQKLKQKGKEEENTVDGVHKKLKKEKLGSVVSLGKSIKGKKKRRCSLLEEDDPDITSASGKLVLVKDYKRQKTQNKKRCALLVRNAEKEVDSEDDGYVPYNGKRTLLSWMIDLGTVLQNEKVHYMNPKTKSKVEGRIMGDGIHCDCCKEILTISKFEAHAGSELCDPLENIYTEGGTSLLQCLLDSWNKQDESERKGFHSFDIVGEDPNDDTCGLCGDGGDLICCDGCPSTFHQSCLDINKFPSGDWHCIYCCCKFCGLVGQSTNQRDGCDNIIEGALLTCYLCEEKYHSSCIETNCAKTDDSSDASFCGNRCKELSQRLGMLFGVEHEIEDGFSWTFICRSDVGSDASQIKPQIVECNSKLAVALLIMDECFKPYIDHRSGINLIHSILYNRGSNFSRLNYNGFFTAILERGDEIICAASIRIHGNTLAEMPFIGTRYMYRRQGMCRRLLNAIESALSYLNVELLVIPAIPEMRNTWTSVFGFEPLEVRNKQKIKMNLLVFPHVDMLQKKITKHQFADENLIPTVSNFQLKENSGVHEVASTRNVAGSSGSELIISDGVLGSNVCQINETMSSEYGFLHDHVSDHARYQAEQMNAFPNTDSGCIVPSHDEKTVDLDTSLNNYADSKEERQCLSLSHFSTEGSKKGGHSGSVSLLGTEYMHNTGKLADEMVKNNNDHAEDPPQHLVESIPPESRVVLCSGDSKQSADIISHDSENTILSTVGVGTASDGCLKLQLTESVCDFNKRISDSGEPQSGHDFVQPCSVGSKEVHSESATGCDSQCRPSEAVLPTCVSMHLRKQNHPDDCKKSSNVVNELNADEAEVFSAKTTNLQTCTSNDDCQTVQLASGSCSDIANGVNDDGPWMNQSSGVALHCASAGGNSYRGYSSVKSS</sequence>
<comment type="caution">
    <text evidence="1">The sequence shown here is derived from an EMBL/GenBank/DDBJ whole genome shotgun (WGS) entry which is preliminary data.</text>
</comment>
<evidence type="ECO:0000313" key="1">
    <source>
        <dbReference type="EMBL" id="KAI4301241.1"/>
    </source>
</evidence>
<dbReference type="EMBL" id="CM039438">
    <property type="protein sequence ID" value="KAI4301241.1"/>
    <property type="molecule type" value="Genomic_DNA"/>
</dbReference>
<keyword evidence="2" id="KW-1185">Reference proteome</keyword>
<gene>
    <name evidence="1" type="ORF">L6164_034537</name>
</gene>
<reference evidence="1 2" key="1">
    <citation type="journal article" date="2022" name="DNA Res.">
        <title>Chromosomal-level genome assembly of the orchid tree Bauhinia variegata (Leguminosae; Cercidoideae) supports the allotetraploid origin hypothesis of Bauhinia.</title>
        <authorList>
            <person name="Zhong Y."/>
            <person name="Chen Y."/>
            <person name="Zheng D."/>
            <person name="Pang J."/>
            <person name="Liu Y."/>
            <person name="Luo S."/>
            <person name="Meng S."/>
            <person name="Qian L."/>
            <person name="Wei D."/>
            <person name="Dai S."/>
            <person name="Zhou R."/>
        </authorList>
    </citation>
    <scope>NUCLEOTIDE SEQUENCE [LARGE SCALE GENOMIC DNA]</scope>
    <source>
        <strain evidence="1">BV-YZ2020</strain>
    </source>
</reference>
<name>A0ACB9KV53_BAUVA</name>